<dbReference type="AlphaFoldDB" id="B3S1A1"/>
<dbReference type="Gene3D" id="2.30.39.10">
    <property type="entry name" value="Alpha-1-antitrypsin, domain 1"/>
    <property type="match status" value="1"/>
</dbReference>
<evidence type="ECO:0000313" key="4">
    <source>
        <dbReference type="EMBL" id="EDV23526.1"/>
    </source>
</evidence>
<dbReference type="PhylomeDB" id="B3S1A1"/>
<gene>
    <name evidence="4" type="ORF">TRIADDRAFT_58251</name>
</gene>
<dbReference type="InterPro" id="IPR036186">
    <property type="entry name" value="Serpin_sf"/>
</dbReference>
<dbReference type="CDD" id="cd00172">
    <property type="entry name" value="serpin"/>
    <property type="match status" value="1"/>
</dbReference>
<dbReference type="InterPro" id="IPR000215">
    <property type="entry name" value="Serpin_fam"/>
</dbReference>
<evidence type="ECO:0000259" key="3">
    <source>
        <dbReference type="SMART" id="SM00093"/>
    </source>
</evidence>
<dbReference type="Gene3D" id="3.30.497.10">
    <property type="entry name" value="Antithrombin, subunit I, domain 2"/>
    <property type="match status" value="2"/>
</dbReference>
<evidence type="ECO:0000313" key="5">
    <source>
        <dbReference type="Proteomes" id="UP000009022"/>
    </source>
</evidence>
<dbReference type="PANTHER" id="PTHR11461">
    <property type="entry name" value="SERINE PROTEASE INHIBITOR, SERPIN"/>
    <property type="match status" value="1"/>
</dbReference>
<dbReference type="Proteomes" id="UP000009022">
    <property type="component" value="Unassembled WGS sequence"/>
</dbReference>
<dbReference type="OMA" id="ECIRCED"/>
<feature type="domain" description="Serpin" evidence="3">
    <location>
        <begin position="11"/>
        <end position="423"/>
    </location>
</feature>
<dbReference type="SUPFAM" id="SSF56574">
    <property type="entry name" value="Serpins"/>
    <property type="match status" value="1"/>
</dbReference>
<dbReference type="MEROPS" id="I04.067"/>
<name>B3S1A1_TRIAD</name>
<dbReference type="HOGENOM" id="CLU_627525_0_0_1"/>
<dbReference type="GeneID" id="6755649"/>
<sequence>MDTTAINDVGCNLLKQMKKRKNIIISPLGFSTALAVVHYGANGETAKQLETVLQVSNGSLLPNSLTFILNEVENWRRSCRCNYKMLQDILGHKNDDDSHGGEMKYAKSSASLFLERIFKRGQIILNHDSYNVKEVSKISHQIKGHFFKVSVGLFCSSDIHLSNQYHTQMAKIYHGTFECIRCEDDMDAYRAINKWVKRRSMKKITSTVSERAVRSFDNFFVITTLSFNCRWEYQFSKGNTTTGYFYEKIGKSHRVKMMKSCGWRLRHMHERQLGFEILELPYECSTLSMYIMMPYDIVSLDTIEKHLTGANINQWILKLRPKQVDLTMPRFGLKHIYNMNDIIKAMGATSLFHHKLADLSGITTEKDCCLARFIHSLSITLDEYGTTAMNGRQRKASRIGIVLTNEAEVMAEKMDQVNRIRSNEEERVSQGRIIINH</sequence>
<dbReference type="CTD" id="6755649"/>
<dbReference type="GO" id="GO:0004867">
    <property type="term" value="F:serine-type endopeptidase inhibitor activity"/>
    <property type="evidence" value="ECO:0007669"/>
    <property type="project" value="InterPro"/>
</dbReference>
<dbReference type="InterPro" id="IPR042178">
    <property type="entry name" value="Serpin_sf_1"/>
</dbReference>
<dbReference type="KEGG" id="tad:TRIADDRAFT_58251"/>
<dbReference type="Pfam" id="PF00079">
    <property type="entry name" value="Serpin"/>
    <property type="match status" value="1"/>
</dbReference>
<protein>
    <recommendedName>
        <fullName evidence="3">Serpin domain-containing protein</fullName>
    </recommendedName>
</protein>
<dbReference type="PANTHER" id="PTHR11461:SF211">
    <property type="entry name" value="GH10112P-RELATED"/>
    <property type="match status" value="1"/>
</dbReference>
<dbReference type="STRING" id="10228.B3S1A1"/>
<dbReference type="eggNOG" id="KOG2392">
    <property type="taxonomic scope" value="Eukaryota"/>
</dbReference>
<accession>B3S1A1</accession>
<dbReference type="EMBL" id="DS985247">
    <property type="protein sequence ID" value="EDV23526.1"/>
    <property type="molecule type" value="Genomic_DNA"/>
</dbReference>
<evidence type="ECO:0000256" key="1">
    <source>
        <dbReference type="ARBA" id="ARBA00009500"/>
    </source>
</evidence>
<evidence type="ECO:0000256" key="2">
    <source>
        <dbReference type="RuleBase" id="RU000411"/>
    </source>
</evidence>
<reference evidence="4 5" key="1">
    <citation type="journal article" date="2008" name="Nature">
        <title>The Trichoplax genome and the nature of placozoans.</title>
        <authorList>
            <person name="Srivastava M."/>
            <person name="Begovic E."/>
            <person name="Chapman J."/>
            <person name="Putnam N.H."/>
            <person name="Hellsten U."/>
            <person name="Kawashima T."/>
            <person name="Kuo A."/>
            <person name="Mitros T."/>
            <person name="Salamov A."/>
            <person name="Carpenter M.L."/>
            <person name="Signorovitch A.Y."/>
            <person name="Moreno M.A."/>
            <person name="Kamm K."/>
            <person name="Grimwood J."/>
            <person name="Schmutz J."/>
            <person name="Shapiro H."/>
            <person name="Grigoriev I.V."/>
            <person name="Buss L.W."/>
            <person name="Schierwater B."/>
            <person name="Dellaporta S.L."/>
            <person name="Rokhsar D.S."/>
        </authorList>
    </citation>
    <scope>NUCLEOTIDE SEQUENCE [LARGE SCALE GENOMIC DNA]</scope>
    <source>
        <strain evidence="4 5">Grell-BS-1999</strain>
    </source>
</reference>
<dbReference type="InterPro" id="IPR042185">
    <property type="entry name" value="Serpin_sf_2"/>
</dbReference>
<keyword evidence="5" id="KW-1185">Reference proteome</keyword>
<dbReference type="GO" id="GO:0005615">
    <property type="term" value="C:extracellular space"/>
    <property type="evidence" value="ECO:0000318"/>
    <property type="project" value="GO_Central"/>
</dbReference>
<dbReference type="RefSeq" id="XP_002114436.1">
    <property type="nucleotide sequence ID" value="XM_002114400.1"/>
</dbReference>
<dbReference type="OrthoDB" id="671595at2759"/>
<dbReference type="SMART" id="SM00093">
    <property type="entry name" value="SERPIN"/>
    <property type="match status" value="1"/>
</dbReference>
<dbReference type="InterPro" id="IPR023796">
    <property type="entry name" value="Serpin_dom"/>
</dbReference>
<proteinExistence type="inferred from homology"/>
<dbReference type="InParanoid" id="B3S1A1"/>
<organism evidence="4 5">
    <name type="scientific">Trichoplax adhaerens</name>
    <name type="common">Trichoplax reptans</name>
    <dbReference type="NCBI Taxonomy" id="10228"/>
    <lineage>
        <taxon>Eukaryota</taxon>
        <taxon>Metazoa</taxon>
        <taxon>Placozoa</taxon>
        <taxon>Uniplacotomia</taxon>
        <taxon>Trichoplacea</taxon>
        <taxon>Trichoplacidae</taxon>
        <taxon>Trichoplax</taxon>
    </lineage>
</organism>
<comment type="similarity">
    <text evidence="1 2">Belongs to the serpin family.</text>
</comment>